<evidence type="ECO:0000256" key="1">
    <source>
        <dbReference type="PROSITE-ProRule" id="PRU00191"/>
    </source>
</evidence>
<dbReference type="SUPFAM" id="SSF55550">
    <property type="entry name" value="SH2 domain"/>
    <property type="match status" value="1"/>
</dbReference>
<dbReference type="AlphaFoldDB" id="A0AAV8X3M6"/>
<dbReference type="Pfam" id="PF00017">
    <property type="entry name" value="SH2"/>
    <property type="match status" value="1"/>
</dbReference>
<proteinExistence type="predicted"/>
<evidence type="ECO:0000313" key="4">
    <source>
        <dbReference type="Proteomes" id="UP001162162"/>
    </source>
</evidence>
<organism evidence="3 4">
    <name type="scientific">Aromia moschata</name>
    <dbReference type="NCBI Taxonomy" id="1265417"/>
    <lineage>
        <taxon>Eukaryota</taxon>
        <taxon>Metazoa</taxon>
        <taxon>Ecdysozoa</taxon>
        <taxon>Arthropoda</taxon>
        <taxon>Hexapoda</taxon>
        <taxon>Insecta</taxon>
        <taxon>Pterygota</taxon>
        <taxon>Neoptera</taxon>
        <taxon>Endopterygota</taxon>
        <taxon>Coleoptera</taxon>
        <taxon>Polyphaga</taxon>
        <taxon>Cucujiformia</taxon>
        <taxon>Chrysomeloidea</taxon>
        <taxon>Cerambycidae</taxon>
        <taxon>Cerambycinae</taxon>
        <taxon>Callichromatini</taxon>
        <taxon>Aromia</taxon>
    </lineage>
</organism>
<sequence length="191" mass="21965">MRKAPPFPSKTEGYNKEEAMKGYLEMRPPKGAEAHTYVCMNVLGLEQKSRIPTVFQAAAYRYPVFEVAGAGTTATRNRFHILNDEPFCRNTDRKRAMQLLRNLEDGAFLFRPSKTFFLGLTIKRCNKFYNFGLEEAENNMIRLNAGGETKYPEFASLSELVDYFIEEPIMFKEGNNVIKIFLKPLLPPDLF</sequence>
<accession>A0AAV8X3M6</accession>
<dbReference type="Proteomes" id="UP001162162">
    <property type="component" value="Unassembled WGS sequence"/>
</dbReference>
<comment type="caution">
    <text evidence="3">The sequence shown here is derived from an EMBL/GenBank/DDBJ whole genome shotgun (WGS) entry which is preliminary data.</text>
</comment>
<protein>
    <recommendedName>
        <fullName evidence="2">SH2 domain-containing protein</fullName>
    </recommendedName>
</protein>
<feature type="domain" description="SH2" evidence="2">
    <location>
        <begin position="86"/>
        <end position="185"/>
    </location>
</feature>
<dbReference type="EMBL" id="JAPWTK010001298">
    <property type="protein sequence ID" value="KAJ8933096.1"/>
    <property type="molecule type" value="Genomic_DNA"/>
</dbReference>
<dbReference type="CDD" id="cd00173">
    <property type="entry name" value="SH2"/>
    <property type="match status" value="1"/>
</dbReference>
<name>A0AAV8X3M6_9CUCU</name>
<dbReference type="SMART" id="SM00252">
    <property type="entry name" value="SH2"/>
    <property type="match status" value="1"/>
</dbReference>
<keyword evidence="4" id="KW-1185">Reference proteome</keyword>
<gene>
    <name evidence="3" type="ORF">NQ318_010677</name>
</gene>
<dbReference type="InterPro" id="IPR036860">
    <property type="entry name" value="SH2_dom_sf"/>
</dbReference>
<evidence type="ECO:0000259" key="2">
    <source>
        <dbReference type="PROSITE" id="PS50001"/>
    </source>
</evidence>
<dbReference type="PROSITE" id="PS50001">
    <property type="entry name" value="SH2"/>
    <property type="match status" value="1"/>
</dbReference>
<evidence type="ECO:0000313" key="3">
    <source>
        <dbReference type="EMBL" id="KAJ8933096.1"/>
    </source>
</evidence>
<reference evidence="3" key="1">
    <citation type="journal article" date="2023" name="Insect Mol. Biol.">
        <title>Genome sequencing provides insights into the evolution of gene families encoding plant cell wall-degrading enzymes in longhorned beetles.</title>
        <authorList>
            <person name="Shin N.R."/>
            <person name="Okamura Y."/>
            <person name="Kirsch R."/>
            <person name="Pauchet Y."/>
        </authorList>
    </citation>
    <scope>NUCLEOTIDE SEQUENCE</scope>
    <source>
        <strain evidence="3">AMC_N1</strain>
    </source>
</reference>
<keyword evidence="1" id="KW-0727">SH2 domain</keyword>
<dbReference type="InterPro" id="IPR000980">
    <property type="entry name" value="SH2"/>
</dbReference>
<dbReference type="Gene3D" id="3.30.505.10">
    <property type="entry name" value="SH2 domain"/>
    <property type="match status" value="1"/>
</dbReference>